<dbReference type="AlphaFoldDB" id="A0A6A6P6E7"/>
<protein>
    <submittedName>
        <fullName evidence="2">Uncharacterized protein</fullName>
    </submittedName>
</protein>
<evidence type="ECO:0000313" key="2">
    <source>
        <dbReference type="EMBL" id="KAF2459312.1"/>
    </source>
</evidence>
<keyword evidence="1" id="KW-0812">Transmembrane</keyword>
<feature type="transmembrane region" description="Helical" evidence="1">
    <location>
        <begin position="35"/>
        <end position="59"/>
    </location>
</feature>
<evidence type="ECO:0000313" key="3">
    <source>
        <dbReference type="Proteomes" id="UP000799766"/>
    </source>
</evidence>
<dbReference type="EMBL" id="MU001675">
    <property type="protein sequence ID" value="KAF2459312.1"/>
    <property type="molecule type" value="Genomic_DNA"/>
</dbReference>
<gene>
    <name evidence="2" type="ORF">BDY21DRAFT_188677</name>
</gene>
<name>A0A6A6P6E7_9PEZI</name>
<sequence>MKHASRQSHNLPALNRYLTYIPQAPSHHYESTVPFSAAFLSAAAVSAILTSSRCCLVYNHYVRHRRLRRKGDGFAPIPLLGLSTRTEVWEMVAGQTTAVIALARLTVLGHLLSPSILIAWNRSASSPVPPAPVDIYEEKGTSQTETAERCIYTRIT</sequence>
<accession>A0A6A6P6E7</accession>
<keyword evidence="3" id="KW-1185">Reference proteome</keyword>
<dbReference type="Proteomes" id="UP000799766">
    <property type="component" value="Unassembled WGS sequence"/>
</dbReference>
<keyword evidence="1" id="KW-1133">Transmembrane helix</keyword>
<reference evidence="2" key="1">
    <citation type="journal article" date="2020" name="Stud. Mycol.">
        <title>101 Dothideomycetes genomes: a test case for predicting lifestyles and emergence of pathogens.</title>
        <authorList>
            <person name="Haridas S."/>
            <person name="Albert R."/>
            <person name="Binder M."/>
            <person name="Bloem J."/>
            <person name="Labutti K."/>
            <person name="Salamov A."/>
            <person name="Andreopoulos B."/>
            <person name="Baker S."/>
            <person name="Barry K."/>
            <person name="Bills G."/>
            <person name="Bluhm B."/>
            <person name="Cannon C."/>
            <person name="Castanera R."/>
            <person name="Culley D."/>
            <person name="Daum C."/>
            <person name="Ezra D."/>
            <person name="Gonzalez J."/>
            <person name="Henrissat B."/>
            <person name="Kuo A."/>
            <person name="Liang C."/>
            <person name="Lipzen A."/>
            <person name="Lutzoni F."/>
            <person name="Magnuson J."/>
            <person name="Mondo S."/>
            <person name="Nolan M."/>
            <person name="Ohm R."/>
            <person name="Pangilinan J."/>
            <person name="Park H.-J."/>
            <person name="Ramirez L."/>
            <person name="Alfaro M."/>
            <person name="Sun H."/>
            <person name="Tritt A."/>
            <person name="Yoshinaga Y."/>
            <person name="Zwiers L.-H."/>
            <person name="Turgeon B."/>
            <person name="Goodwin S."/>
            <person name="Spatafora J."/>
            <person name="Crous P."/>
            <person name="Grigoriev I."/>
        </authorList>
    </citation>
    <scope>NUCLEOTIDE SEQUENCE</scope>
    <source>
        <strain evidence="2">ATCC 16933</strain>
    </source>
</reference>
<keyword evidence="1" id="KW-0472">Membrane</keyword>
<proteinExistence type="predicted"/>
<evidence type="ECO:0000256" key="1">
    <source>
        <dbReference type="SAM" id="Phobius"/>
    </source>
</evidence>
<organism evidence="2 3">
    <name type="scientific">Lineolata rhizophorae</name>
    <dbReference type="NCBI Taxonomy" id="578093"/>
    <lineage>
        <taxon>Eukaryota</taxon>
        <taxon>Fungi</taxon>
        <taxon>Dikarya</taxon>
        <taxon>Ascomycota</taxon>
        <taxon>Pezizomycotina</taxon>
        <taxon>Dothideomycetes</taxon>
        <taxon>Dothideomycetes incertae sedis</taxon>
        <taxon>Lineolatales</taxon>
        <taxon>Lineolataceae</taxon>
        <taxon>Lineolata</taxon>
    </lineage>
</organism>